<dbReference type="InterPro" id="IPR056881">
    <property type="entry name" value="Mug62_dom"/>
</dbReference>
<feature type="domain" description="AMP-binding enzyme C-terminal" evidence="3">
    <location>
        <begin position="1376"/>
        <end position="1483"/>
    </location>
</feature>
<evidence type="ECO:0000259" key="3">
    <source>
        <dbReference type="Pfam" id="PF23024"/>
    </source>
</evidence>
<feature type="compositionally biased region" description="Low complexity" evidence="1">
    <location>
        <begin position="47"/>
        <end position="57"/>
    </location>
</feature>
<dbReference type="KEGG" id="cot:CORT_0F01880"/>
<feature type="domain" description="AMP-dependent synthetase/ligase" evidence="2">
    <location>
        <begin position="156"/>
        <end position="470"/>
    </location>
</feature>
<evidence type="ECO:0000259" key="2">
    <source>
        <dbReference type="Pfam" id="PF00501"/>
    </source>
</evidence>
<feature type="region of interest" description="Disordered" evidence="1">
    <location>
        <begin position="1"/>
        <end position="57"/>
    </location>
</feature>
<reference evidence="5 6" key="1">
    <citation type="journal article" date="2012" name="PLoS ONE">
        <title>Sequence and analysis of the genome of the pathogenic yeast Candida orthopsilosis.</title>
        <authorList>
            <person name="Riccombeni A."/>
            <person name="Vidanes G."/>
            <person name="Proux-Wera E."/>
            <person name="Wolfe K.H."/>
            <person name="Butler G."/>
        </authorList>
    </citation>
    <scope>NUCLEOTIDE SEQUENCE [LARGE SCALE GENOMIC DNA]</scope>
    <source>
        <strain evidence="5 6">Co 90-125</strain>
    </source>
</reference>
<evidence type="ECO:0000256" key="1">
    <source>
        <dbReference type="SAM" id="MobiDB-lite"/>
    </source>
</evidence>
<dbReference type="InterPro" id="IPR045851">
    <property type="entry name" value="AMP-bd_C_sf"/>
</dbReference>
<feature type="domain" description="AMP-dependent synthetase/ligase" evidence="2">
    <location>
        <begin position="892"/>
        <end position="1206"/>
    </location>
</feature>
<evidence type="ECO:0000259" key="4">
    <source>
        <dbReference type="Pfam" id="PF24919"/>
    </source>
</evidence>
<dbReference type="GO" id="GO:0005829">
    <property type="term" value="C:cytosol"/>
    <property type="evidence" value="ECO:0007669"/>
    <property type="project" value="TreeGrafter"/>
</dbReference>
<dbReference type="eggNOG" id="KOG3628">
    <property type="taxonomic scope" value="Eukaryota"/>
</dbReference>
<gene>
    <name evidence="5" type="ORF">CORT_0F01880</name>
</gene>
<dbReference type="Pfam" id="PF23024">
    <property type="entry name" value="AMP-dom_DIP2-like"/>
    <property type="match status" value="1"/>
</dbReference>
<dbReference type="Gene3D" id="3.40.50.12780">
    <property type="entry name" value="N-terminal domain of ligase-like"/>
    <property type="match status" value="2"/>
</dbReference>
<evidence type="ECO:0000313" key="6">
    <source>
        <dbReference type="Proteomes" id="UP000005018"/>
    </source>
</evidence>
<dbReference type="RefSeq" id="XP_003870544.1">
    <property type="nucleotide sequence ID" value="XM_003870495.1"/>
</dbReference>
<name>H8X8E0_CANO9</name>
<proteinExistence type="predicted"/>
<dbReference type="Pfam" id="PF00501">
    <property type="entry name" value="AMP-binding"/>
    <property type="match status" value="2"/>
</dbReference>
<sequence>MTQSNLDSLHISSNERQRSASTAALHPDLGTLTSKDPHLMSNSSGLSPGVGTSGITSGSSDIPPDLAILLQKLDEDFLVNKSIDQWTYINRREEVMQSVNRLHQEQNQDYFPLDPSLLEAPLQPRRSATFFTDNKASDNILDILKNRASIYKSDLAFVVLDSRGKEVNSITWEKLYLKAVKIAYEIQHKSTMKNSDTVILLYKDGEVTEFVAALFGCFLAGVTAIPIHQDISLSEVLSILTLTSSKLLLYSDTVAKELERLNAQNSRIQWPAKLLRWRTTDFGSAKKSELSSWNSKHQNKRDAAQSMNLAYVEFSRSPVGELRGIALSHKTISHQMQCLDVALSSLPNSGGAFRRSSKEYKGNKKVVLATLDIRFSIGLILGVIFTIYSGNVLFWAPQRVMETQGLYANILTRCRASLLLADYLGLKRVTYDYQESPSATRYFSKTQRVDFSSVKWVLVNALTIDGEFMEILAQRYLRPLGCQQPENAIIPMLTLSEYGGMVISLRDWLGGKDKMGATSSDEESSDLSSVVIDKECLSRNLVKIVETNPSTSDDIGSNYLRVDAFGYPLPDATLAVVNPESATLVQKGELGEIWIDSPCLSGGFYGLRKESKSIFHAKCRGPDGLLEMDFLRTGLLGFTHNGKVYILGLYEDRIRQRVSWMDHPSFKKTNLDLGQFSGSRYHYSSHLLATLASEVKQIYDCTIFDIFVGNEYLPVAIVEAEVIRNQFEDSSGTDANNGAVKTKTGDVDQNSGAPLNEPVLNAIAQKCFDTLYKRHSLRLYCVMVVDCDTLPKIMRSGGREIANMLCKKKFLEGTLKADFVKFFVRKSISLIPHGEDVIGGIWSPYVSELRNKALRNFPNQYSAIDYRAKAIDDKTGTILSDFKTINDILKFRVSKNGDAIAFQNVEVSGKNKPLTWKKFEHKVHAVCQYLIDKTNIKAGQYVILMYSLSEDFVVAVYACFICGVIPIPMLPFDSNRIGEDFPAFIGVIRDFDISEILVNDEVEKFLKNGPIADSLKKVTHKRVKSLKIKNTTKLSKVSNVSSLTTKIATYSGSNKSKNNDTIALVWLNFTSDHYRVGATLSHKNIIGICKVFKETCNLSSQSAIVGCVRHASGIGFVQACLLGVFLGTTTYLSSPVNYAENPLSFFLTLARYKVKDVFVTEQMLKYAAIKFSPKGFNLSHLKNMMISTESRVEVDLLRKIAKVFQPTKMSAASMSTVHNHYFNPIISTRSYMTVAPVDLYLDPVALRQGYVSVVSQSDVPNALHVQDSGMVPVCTEIAIVNPETRKICKEGEYGEIWVCSEANLTSFTNGPRGPVDNFTPIQFSGKIEDGNPDVTYLRTGELGFLHNISITKNKRNQNENEISSFQPLFVLGRIADTFEVMGLHHFPIDIENTIEFCHADIYKNGSCVFRCADYTVVVCESKRTRYFASLVPLIINTVFSKHHLIIDIVAFIKKGEFPISRLGTKQRARIVDAWVQGVIPISASYGINYGENSMIKLIKEMEKTAQENPMIELKNPALSYYDSEFESTNVFDDDKREILKLNDRP</sequence>
<dbReference type="SUPFAM" id="SSF56801">
    <property type="entry name" value="Acetyl-CoA synthetase-like"/>
    <property type="match status" value="2"/>
</dbReference>
<dbReference type="InterPro" id="IPR025110">
    <property type="entry name" value="AMP-bd_C"/>
</dbReference>
<dbReference type="PANTHER" id="PTHR22754">
    <property type="entry name" value="DISCO-INTERACTING PROTEIN 2 DIP2 -RELATED"/>
    <property type="match status" value="1"/>
</dbReference>
<evidence type="ECO:0000313" key="5">
    <source>
        <dbReference type="EMBL" id="CCG24415.1"/>
    </source>
</evidence>
<accession>H8X8E0</accession>
<organism evidence="5 6">
    <name type="scientific">Candida orthopsilosis (strain 90-125)</name>
    <name type="common">Yeast</name>
    <dbReference type="NCBI Taxonomy" id="1136231"/>
    <lineage>
        <taxon>Eukaryota</taxon>
        <taxon>Fungi</taxon>
        <taxon>Dikarya</taxon>
        <taxon>Ascomycota</taxon>
        <taxon>Saccharomycotina</taxon>
        <taxon>Pichiomycetes</taxon>
        <taxon>Debaryomycetaceae</taxon>
        <taxon>Candida/Lodderomyces clade</taxon>
        <taxon>Candida</taxon>
    </lineage>
</organism>
<evidence type="ECO:0008006" key="7">
    <source>
        <dbReference type="Google" id="ProtNLM"/>
    </source>
</evidence>
<dbReference type="EMBL" id="HE681724">
    <property type="protein sequence ID" value="CCG24415.1"/>
    <property type="molecule type" value="Genomic_DNA"/>
</dbReference>
<dbReference type="OrthoDB" id="69964at2759"/>
<dbReference type="Gene3D" id="3.30.300.30">
    <property type="match status" value="1"/>
</dbReference>
<dbReference type="Proteomes" id="UP000005018">
    <property type="component" value="Chromosome 6"/>
</dbReference>
<dbReference type="PANTHER" id="PTHR22754:SF32">
    <property type="entry name" value="DISCO-INTERACTING PROTEIN 2"/>
    <property type="match status" value="1"/>
</dbReference>
<dbReference type="InterPro" id="IPR042099">
    <property type="entry name" value="ANL_N_sf"/>
</dbReference>
<feature type="domain" description="Meiotically up-regulated gene 62 protein-like alpha-beta" evidence="4">
    <location>
        <begin position="650"/>
        <end position="832"/>
    </location>
</feature>
<dbReference type="GeneID" id="14541787"/>
<feature type="compositionally biased region" description="Polar residues" evidence="1">
    <location>
        <begin position="1"/>
        <end position="12"/>
    </location>
</feature>
<protein>
    <recommendedName>
        <fullName evidence="7">Acetyl-CoA synthetase-like protein</fullName>
    </recommendedName>
</protein>
<dbReference type="InterPro" id="IPR000873">
    <property type="entry name" value="AMP-dep_synth/lig_dom"/>
</dbReference>
<dbReference type="HOGENOM" id="CLU_000737_0_0_1"/>
<keyword evidence="6" id="KW-1185">Reference proteome</keyword>
<dbReference type="Pfam" id="PF24919">
    <property type="entry name" value="Mug62"/>
    <property type="match status" value="1"/>
</dbReference>